<proteinExistence type="predicted"/>
<dbReference type="OMA" id="WSENAEQ"/>
<evidence type="ECO:0000313" key="1">
    <source>
        <dbReference type="EMBL" id="AAS50617.1"/>
    </source>
</evidence>
<dbReference type="RefSeq" id="NP_982793.1">
    <property type="nucleotide sequence ID" value="NM_208146.1"/>
</dbReference>
<dbReference type="HOGENOM" id="CLU_039198_0_0_1"/>
<dbReference type="OrthoDB" id="5328412at2759"/>
<reference evidence="2" key="2">
    <citation type="journal article" date="2013" name="G3 (Bethesda)">
        <title>Genomes of Ashbya fungi isolated from insects reveal four mating-type loci, numerous translocations, lack of transposons, and distinct gene duplications.</title>
        <authorList>
            <person name="Dietrich F.S."/>
            <person name="Voegeli S."/>
            <person name="Kuo S."/>
            <person name="Philippsen P."/>
        </authorList>
    </citation>
    <scope>GENOME REANNOTATION</scope>
    <source>
        <strain evidence="2">ATCC 10895 / CBS 109.51 / FGSC 9923 / NRRL Y-1056</strain>
    </source>
</reference>
<evidence type="ECO:0000313" key="2">
    <source>
        <dbReference type="Proteomes" id="UP000000591"/>
    </source>
</evidence>
<sequence>MKINTMTFRHLSAPCKMTTPTGRRVKFNKAKKVEQQCCEIQEEFYERAIQLEEQAERWVLSDVVKSLRFYSQAYIAYEQGLCARDATDNGTYNILYNQSRMLLKVFCEYRAADDYIDLLRYVNMDTVPEASNVLLPLPAIVAKFESAVARFPEKCGWDLYFNLLTCFLLYLEAVDNVAEFEASYARFEATAYVLLQHMQREIESLERRPSEEALSPPADQPMEVSTGSLATEVVEMMDSASPQDLLDSLVLIYRVVQFALEAALDGTRFGSPDPAFRDRLVLCASRLRSNVENAYNFACGLAGADTQELRLGRHALECLDALLSGDLARFETLLQSAAPTDIDAQLHNVDLLETATTSVQDMDTLWKLCGVLDRTLRTCQDLLTTERSRMISTQSDLHLLSRTVFRLCDVLTRRADNEVHRLFIQKQGAAETQTLRILYKNARTLLANSVAYAQKSCGFREYVTDKLKRNYVYHQAQRRLLFFDGHGGESTEAHTAVQEVMQQHTYYCVLPSAELQAMADTSG</sequence>
<dbReference type="FunCoup" id="Q75E24">
    <property type="interactions" value="31"/>
</dbReference>
<accession>Q75E24</accession>
<gene>
    <name evidence="1" type="ORF">AGOS_ABL154W</name>
</gene>
<organism evidence="1 2">
    <name type="scientific">Eremothecium gossypii (strain ATCC 10895 / CBS 109.51 / FGSC 9923 / NRRL Y-1056)</name>
    <name type="common">Yeast</name>
    <name type="synonym">Ashbya gossypii</name>
    <dbReference type="NCBI Taxonomy" id="284811"/>
    <lineage>
        <taxon>Eukaryota</taxon>
        <taxon>Fungi</taxon>
        <taxon>Dikarya</taxon>
        <taxon>Ascomycota</taxon>
        <taxon>Saccharomycotina</taxon>
        <taxon>Saccharomycetes</taxon>
        <taxon>Saccharomycetales</taxon>
        <taxon>Saccharomycetaceae</taxon>
        <taxon>Eremothecium</taxon>
    </lineage>
</organism>
<dbReference type="eggNOG" id="ENOG502S3IE">
    <property type="taxonomic scope" value="Eukaryota"/>
</dbReference>
<dbReference type="Proteomes" id="UP000000591">
    <property type="component" value="Chromosome II"/>
</dbReference>
<name>Q75E24_EREGS</name>
<dbReference type="EMBL" id="AE016815">
    <property type="protein sequence ID" value="AAS50617.1"/>
    <property type="molecule type" value="Genomic_DNA"/>
</dbReference>
<reference evidence="1 2" key="1">
    <citation type="journal article" date="2004" name="Science">
        <title>The Ashbya gossypii genome as a tool for mapping the ancient Saccharomyces cerevisiae genome.</title>
        <authorList>
            <person name="Dietrich F.S."/>
            <person name="Voegeli S."/>
            <person name="Brachat S."/>
            <person name="Lerch A."/>
            <person name="Gates K."/>
            <person name="Steiner S."/>
            <person name="Mohr C."/>
            <person name="Pohlmann R."/>
            <person name="Luedi P."/>
            <person name="Choi S."/>
            <person name="Wing R.A."/>
            <person name="Flavier A."/>
            <person name="Gaffney T.D."/>
            <person name="Philippsen P."/>
        </authorList>
    </citation>
    <scope>NUCLEOTIDE SEQUENCE [LARGE SCALE GENOMIC DNA]</scope>
    <source>
        <strain evidence="2">ATCC 10895 / CBS 109.51 / FGSC 9923 / NRRL Y-1056</strain>
    </source>
</reference>
<dbReference type="InParanoid" id="Q75E24"/>
<dbReference type="KEGG" id="ago:AGOS_ABL154W"/>
<dbReference type="GeneID" id="4618873"/>
<protein>
    <submittedName>
        <fullName evidence="1">ABL154Wp</fullName>
    </submittedName>
</protein>
<keyword evidence="2" id="KW-1185">Reference proteome</keyword>
<dbReference type="AlphaFoldDB" id="Q75E24"/>